<reference evidence="1 2" key="1">
    <citation type="submission" date="2016-11" db="EMBL/GenBank/DDBJ databases">
        <authorList>
            <person name="Jaros S."/>
            <person name="Januszkiewicz K."/>
            <person name="Wedrychowicz H."/>
        </authorList>
    </citation>
    <scope>NUCLEOTIDE SEQUENCE [LARGE SCALE GENOMIC DNA]</scope>
    <source>
        <strain evidence="1 2">DSM 24574</strain>
    </source>
</reference>
<evidence type="ECO:0000313" key="1">
    <source>
        <dbReference type="EMBL" id="SHH59260.1"/>
    </source>
</evidence>
<name>A0A1M5U8K4_9BACT</name>
<sequence>MRKVVYSFLIFAVLTLAGCTLPKMVKMSKDQQLTVTPNPLEVHKDTVAFDMAANLPVKMLKKGTVYTVNTFYKYGTNELALDPIPFKAEDYPNSKTEPPRVTKSFSFPYQPAYKTGTVEVEGVASKGEKAKKTPRLPVATGIITTSKLVKPVYFAAFAEHGYNNQEELVPVVIPDFIFEQGRSVLRPTEIKSTKGKQLDAFIASKNATRTVTITGTHSPEGAERINAKLSPDRAAAIEKFYRAEMKKYDYKGKADSINFILKPVIQDWNEFKNTLSTYEGITSEEKAEYLNIINAGGSFEDVEKQFKKLKTYKKVFKDVYPKLRTAKTEILVVKDKKTDAEMSVLSKQVTQGAISADTLSFEEMMYAATLTPSLEEKAAIYEAATKKGSNWNAHNNLGAVYIAQAIENPSNAAALADKAQAQLEIAAKLNEAPEVHANLASVSMMKGNAYAAYNHATKALGAGLKGDNAAGVNGVKGAAEIVKAQYAAAVSSESAAADNADNLFNKGLAQVLNKDYQNGLTSFKEATAKNSNLAIAYYGAAVASARLGNADDVVSNLSSAVKADPSLKEAALSDLEFSKFAATEAFRNALK</sequence>
<dbReference type="AlphaFoldDB" id="A0A1M5U8K4"/>
<dbReference type="NCBIfam" id="NF047558">
    <property type="entry name" value="TPR_END_plus"/>
    <property type="match status" value="1"/>
</dbReference>
<accession>A0A1M5U8K4</accession>
<dbReference type="PROSITE" id="PS51257">
    <property type="entry name" value="PROKAR_LIPOPROTEIN"/>
    <property type="match status" value="1"/>
</dbReference>
<proteinExistence type="predicted"/>
<dbReference type="InterPro" id="IPR011990">
    <property type="entry name" value="TPR-like_helical_dom_sf"/>
</dbReference>
<dbReference type="STRING" id="947013.SAMN04488109_4523"/>
<dbReference type="Proteomes" id="UP000184212">
    <property type="component" value="Unassembled WGS sequence"/>
</dbReference>
<dbReference type="Gene3D" id="1.25.40.10">
    <property type="entry name" value="Tetratricopeptide repeat domain"/>
    <property type="match status" value="1"/>
</dbReference>
<gene>
    <name evidence="1" type="ORF">SAMN04488109_4523</name>
</gene>
<organism evidence="1 2">
    <name type="scientific">Chryseolinea serpens</name>
    <dbReference type="NCBI Taxonomy" id="947013"/>
    <lineage>
        <taxon>Bacteria</taxon>
        <taxon>Pseudomonadati</taxon>
        <taxon>Bacteroidota</taxon>
        <taxon>Cytophagia</taxon>
        <taxon>Cytophagales</taxon>
        <taxon>Fulvivirgaceae</taxon>
        <taxon>Chryseolinea</taxon>
    </lineage>
</organism>
<dbReference type="OrthoDB" id="1489296at2"/>
<dbReference type="RefSeq" id="WP_073138475.1">
    <property type="nucleotide sequence ID" value="NZ_FQWQ01000003.1"/>
</dbReference>
<keyword evidence="2" id="KW-1185">Reference proteome</keyword>
<dbReference type="EMBL" id="FQWQ01000003">
    <property type="protein sequence ID" value="SHH59260.1"/>
    <property type="molecule type" value="Genomic_DNA"/>
</dbReference>
<evidence type="ECO:0000313" key="2">
    <source>
        <dbReference type="Proteomes" id="UP000184212"/>
    </source>
</evidence>
<protein>
    <submittedName>
        <fullName evidence="1">Uncharacterized protein</fullName>
    </submittedName>
</protein>
<dbReference type="SUPFAM" id="SSF48452">
    <property type="entry name" value="TPR-like"/>
    <property type="match status" value="1"/>
</dbReference>